<keyword evidence="3 5" id="KW-1133">Transmembrane helix</keyword>
<dbReference type="Pfam" id="PF00916">
    <property type="entry name" value="Sulfate_transp"/>
    <property type="match status" value="1"/>
</dbReference>
<evidence type="ECO:0000256" key="5">
    <source>
        <dbReference type="SAM" id="Phobius"/>
    </source>
</evidence>
<dbReference type="CDD" id="cd07042">
    <property type="entry name" value="STAS_SulP_like_sulfate_transporter"/>
    <property type="match status" value="1"/>
</dbReference>
<reference evidence="7 8" key="1">
    <citation type="submission" date="2018-01" db="EMBL/GenBank/DDBJ databases">
        <title>Bacillales members from the olive rhizosphere are effective biological control agents against Verticillium dahliae.</title>
        <authorList>
            <person name="Gomez-Lama C."/>
            <person name="Legarda G."/>
            <person name="Ruano-Rosa D."/>
            <person name="Pizarro-Tobias P."/>
            <person name="Valverde-Corredor A."/>
            <person name="Niqui J.L."/>
            <person name="Trivino J.C."/>
            <person name="Roca A."/>
            <person name="Mercado-Blanco J."/>
        </authorList>
    </citation>
    <scope>NUCLEOTIDE SEQUENCE [LARGE SCALE GENOMIC DNA]</scope>
    <source>
        <strain evidence="7 8">PIC167</strain>
    </source>
</reference>
<evidence type="ECO:0000313" key="7">
    <source>
        <dbReference type="EMBL" id="TKH40775.1"/>
    </source>
</evidence>
<dbReference type="AlphaFoldDB" id="A0A4U2PNP7"/>
<sequence>MKWMGRFEGYNAGALRKDLISGSIVAIVAIPLGMAFAIASGVKPEYGLYTTIVAGVLVSLLGGSKFQIGGPTGAFIPILLAIVMQYGYENLLIAGFMAGFMLILMGVLRLGALIKFIPKPVTIGFTAGIAVTIFSGQIANFLGLRGVERHETFLPSMAELIHRLPSLNVYSILTAGICLAALILVPKKWPKVPGSLVGLLLSTLVAAWFFPGQVATIGSAYGAIPASLPELHVPSVTWDLIVKLLPPALVIAMLGAIESLLSAVVADGMTGARHNSNRELVGQGVANLLTPLFGGIPATGAIARTATNIRSGAVSPMSGIVHGLVVLLILVVFAPYASNIPLASMAPVLMVVAWNMSERKHFAHILKTRTADSIVLVVTFLLTVFTTLTTAVEVGLILAVVLFVKRMSSALSVDKVLPDPSVKHEKVRAHMVTEQHDCPQVAIYSVEGPLFFGAASALENSGMGGQANRQQGILLLRMGKVPFMDMTGESNFTALIQKYRKSGGTVLVSGLQPQPQALLHKTGCYDMIGHEHFFEHTGEALTAAIALVDRDTCRGCSQMAFRECAALCGRSQALPKPSISDGAVSVPIPVNSGR</sequence>
<dbReference type="Proteomes" id="UP000308114">
    <property type="component" value="Unassembled WGS sequence"/>
</dbReference>
<dbReference type="SUPFAM" id="SSF52091">
    <property type="entry name" value="SpoIIaa-like"/>
    <property type="match status" value="1"/>
</dbReference>
<dbReference type="InterPro" id="IPR002645">
    <property type="entry name" value="STAS_dom"/>
</dbReference>
<dbReference type="Gene3D" id="3.30.750.24">
    <property type="entry name" value="STAS domain"/>
    <property type="match status" value="1"/>
</dbReference>
<keyword evidence="4 5" id="KW-0472">Membrane</keyword>
<dbReference type="PANTHER" id="PTHR11814">
    <property type="entry name" value="SULFATE TRANSPORTER"/>
    <property type="match status" value="1"/>
</dbReference>
<feature type="transmembrane region" description="Helical" evidence="5">
    <location>
        <begin position="374"/>
        <end position="404"/>
    </location>
</feature>
<name>A0A4U2PNP7_9BACL</name>
<accession>A0A4U2PNP7</accession>
<feature type="transmembrane region" description="Helical" evidence="5">
    <location>
        <begin position="123"/>
        <end position="147"/>
    </location>
</feature>
<evidence type="ECO:0000259" key="6">
    <source>
        <dbReference type="PROSITE" id="PS50801"/>
    </source>
</evidence>
<dbReference type="GO" id="GO:0016020">
    <property type="term" value="C:membrane"/>
    <property type="evidence" value="ECO:0007669"/>
    <property type="project" value="UniProtKB-SubCell"/>
</dbReference>
<evidence type="ECO:0000256" key="2">
    <source>
        <dbReference type="ARBA" id="ARBA00022692"/>
    </source>
</evidence>
<keyword evidence="2 5" id="KW-0812">Transmembrane</keyword>
<evidence type="ECO:0000256" key="3">
    <source>
        <dbReference type="ARBA" id="ARBA00022989"/>
    </source>
</evidence>
<dbReference type="InterPro" id="IPR011547">
    <property type="entry name" value="SLC26A/SulP_dom"/>
</dbReference>
<evidence type="ECO:0000256" key="1">
    <source>
        <dbReference type="ARBA" id="ARBA00004141"/>
    </source>
</evidence>
<feature type="transmembrane region" description="Helical" evidence="5">
    <location>
        <begin position="92"/>
        <end position="111"/>
    </location>
</feature>
<dbReference type="InterPro" id="IPR001902">
    <property type="entry name" value="SLC26A/SulP_fam"/>
</dbReference>
<protein>
    <submittedName>
        <fullName evidence="7">Sodium-independent anion transporter</fullName>
    </submittedName>
</protein>
<comment type="caution">
    <text evidence="7">The sequence shown here is derived from an EMBL/GenBank/DDBJ whole genome shotgun (WGS) entry which is preliminary data.</text>
</comment>
<feature type="transmembrane region" description="Helical" evidence="5">
    <location>
        <begin position="68"/>
        <end position="86"/>
    </location>
</feature>
<evidence type="ECO:0000256" key="4">
    <source>
        <dbReference type="ARBA" id="ARBA00023136"/>
    </source>
</evidence>
<dbReference type="InterPro" id="IPR036513">
    <property type="entry name" value="STAS_dom_sf"/>
</dbReference>
<feature type="domain" description="STAS" evidence="6">
    <location>
        <begin position="431"/>
        <end position="544"/>
    </location>
</feature>
<evidence type="ECO:0000313" key="8">
    <source>
        <dbReference type="Proteomes" id="UP000308114"/>
    </source>
</evidence>
<dbReference type="Pfam" id="PF01740">
    <property type="entry name" value="STAS"/>
    <property type="match status" value="1"/>
</dbReference>
<feature type="transmembrane region" description="Helical" evidence="5">
    <location>
        <begin position="324"/>
        <end position="354"/>
    </location>
</feature>
<organism evidence="7 8">
    <name type="scientific">Paenibacillus terrae</name>
    <dbReference type="NCBI Taxonomy" id="159743"/>
    <lineage>
        <taxon>Bacteria</taxon>
        <taxon>Bacillati</taxon>
        <taxon>Bacillota</taxon>
        <taxon>Bacilli</taxon>
        <taxon>Bacillales</taxon>
        <taxon>Paenibacillaceae</taxon>
        <taxon>Paenibacillus</taxon>
    </lineage>
</organism>
<feature type="transmembrane region" description="Helical" evidence="5">
    <location>
        <begin position="244"/>
        <end position="266"/>
    </location>
</feature>
<feature type="transmembrane region" description="Helical" evidence="5">
    <location>
        <begin position="46"/>
        <end position="63"/>
    </location>
</feature>
<feature type="transmembrane region" description="Helical" evidence="5">
    <location>
        <begin position="20"/>
        <end position="40"/>
    </location>
</feature>
<dbReference type="EMBL" id="PNXQ01000018">
    <property type="protein sequence ID" value="TKH40775.1"/>
    <property type="molecule type" value="Genomic_DNA"/>
</dbReference>
<gene>
    <name evidence="7" type="ORF">C1I60_23685</name>
</gene>
<feature type="transmembrane region" description="Helical" evidence="5">
    <location>
        <begin position="197"/>
        <end position="224"/>
    </location>
</feature>
<comment type="subcellular location">
    <subcellularLocation>
        <location evidence="1">Membrane</location>
        <topology evidence="1">Multi-pass membrane protein</topology>
    </subcellularLocation>
</comment>
<dbReference type="PROSITE" id="PS50801">
    <property type="entry name" value="STAS"/>
    <property type="match status" value="1"/>
</dbReference>
<dbReference type="RefSeq" id="WP_137063946.1">
    <property type="nucleotide sequence ID" value="NZ_PNXQ01000018.1"/>
</dbReference>
<dbReference type="GO" id="GO:0055085">
    <property type="term" value="P:transmembrane transport"/>
    <property type="evidence" value="ECO:0007669"/>
    <property type="project" value="InterPro"/>
</dbReference>
<proteinExistence type="predicted"/>
<feature type="transmembrane region" description="Helical" evidence="5">
    <location>
        <begin position="167"/>
        <end position="185"/>
    </location>
</feature>